<dbReference type="Gramene" id="OMO59790">
    <property type="protein sequence ID" value="OMO59790"/>
    <property type="gene ID" value="CCACVL1_24606"/>
</dbReference>
<dbReference type="EMBL" id="AWWV01013860">
    <property type="protein sequence ID" value="OMO59790.1"/>
    <property type="molecule type" value="Genomic_DNA"/>
</dbReference>
<sequence>MAIEYQKEYQKVSYQKINKVSYQK</sequence>
<dbReference type="Proteomes" id="UP000188268">
    <property type="component" value="Unassembled WGS sequence"/>
</dbReference>
<reference evidence="1 2" key="1">
    <citation type="submission" date="2013-09" db="EMBL/GenBank/DDBJ databases">
        <title>Corchorus capsularis genome sequencing.</title>
        <authorList>
            <person name="Alam M."/>
            <person name="Haque M.S."/>
            <person name="Islam M.S."/>
            <person name="Emdad E.M."/>
            <person name="Islam M.M."/>
            <person name="Ahmed B."/>
            <person name="Halim A."/>
            <person name="Hossen Q.M.M."/>
            <person name="Hossain M.Z."/>
            <person name="Ahmed R."/>
            <person name="Khan M.M."/>
            <person name="Islam R."/>
            <person name="Rashid M.M."/>
            <person name="Khan S.A."/>
            <person name="Rahman M.S."/>
            <person name="Alam M."/>
        </authorList>
    </citation>
    <scope>NUCLEOTIDE SEQUENCE [LARGE SCALE GENOMIC DNA]</scope>
    <source>
        <strain evidence="2">cv. CVL-1</strain>
        <tissue evidence="1">Whole seedling</tissue>
    </source>
</reference>
<protein>
    <submittedName>
        <fullName evidence="1">Uncharacterized protein</fullName>
    </submittedName>
</protein>
<accession>A0A1R3GP44</accession>
<proteinExistence type="predicted"/>
<evidence type="ECO:0000313" key="1">
    <source>
        <dbReference type="EMBL" id="OMO59790.1"/>
    </source>
</evidence>
<keyword evidence="2" id="KW-1185">Reference proteome</keyword>
<organism evidence="1 2">
    <name type="scientific">Corchorus capsularis</name>
    <name type="common">Jute</name>
    <dbReference type="NCBI Taxonomy" id="210143"/>
    <lineage>
        <taxon>Eukaryota</taxon>
        <taxon>Viridiplantae</taxon>
        <taxon>Streptophyta</taxon>
        <taxon>Embryophyta</taxon>
        <taxon>Tracheophyta</taxon>
        <taxon>Spermatophyta</taxon>
        <taxon>Magnoliopsida</taxon>
        <taxon>eudicotyledons</taxon>
        <taxon>Gunneridae</taxon>
        <taxon>Pentapetalae</taxon>
        <taxon>rosids</taxon>
        <taxon>malvids</taxon>
        <taxon>Malvales</taxon>
        <taxon>Malvaceae</taxon>
        <taxon>Grewioideae</taxon>
        <taxon>Apeibeae</taxon>
        <taxon>Corchorus</taxon>
    </lineage>
</organism>
<dbReference type="AlphaFoldDB" id="A0A1R3GP44"/>
<evidence type="ECO:0000313" key="2">
    <source>
        <dbReference type="Proteomes" id="UP000188268"/>
    </source>
</evidence>
<gene>
    <name evidence="1" type="ORF">CCACVL1_24606</name>
</gene>
<name>A0A1R3GP44_COCAP</name>
<comment type="caution">
    <text evidence="1">The sequence shown here is derived from an EMBL/GenBank/DDBJ whole genome shotgun (WGS) entry which is preliminary data.</text>
</comment>
<feature type="non-terminal residue" evidence="1">
    <location>
        <position position="24"/>
    </location>
</feature>